<protein>
    <submittedName>
        <fullName evidence="2">Uncharacterized protein</fullName>
    </submittedName>
</protein>
<gene>
    <name evidence="2" type="ORF">AWC38_SpisGene2151</name>
</gene>
<reference evidence="3" key="1">
    <citation type="journal article" date="2017" name="bioRxiv">
        <title>Comparative analysis of the genomes of Stylophora pistillata and Acropora digitifera provides evidence for extensive differences between species of corals.</title>
        <authorList>
            <person name="Voolstra C.R."/>
            <person name="Li Y."/>
            <person name="Liew Y.J."/>
            <person name="Baumgarten S."/>
            <person name="Zoccola D."/>
            <person name="Flot J.-F."/>
            <person name="Tambutte S."/>
            <person name="Allemand D."/>
            <person name="Aranda M."/>
        </authorList>
    </citation>
    <scope>NUCLEOTIDE SEQUENCE [LARGE SCALE GENOMIC DNA]</scope>
</reference>
<evidence type="ECO:0000256" key="1">
    <source>
        <dbReference type="SAM" id="MobiDB-lite"/>
    </source>
</evidence>
<proteinExistence type="predicted"/>
<dbReference type="Proteomes" id="UP000225706">
    <property type="component" value="Unassembled WGS sequence"/>
</dbReference>
<organism evidence="2 3">
    <name type="scientific">Stylophora pistillata</name>
    <name type="common">Smooth cauliflower coral</name>
    <dbReference type="NCBI Taxonomy" id="50429"/>
    <lineage>
        <taxon>Eukaryota</taxon>
        <taxon>Metazoa</taxon>
        <taxon>Cnidaria</taxon>
        <taxon>Anthozoa</taxon>
        <taxon>Hexacorallia</taxon>
        <taxon>Scleractinia</taxon>
        <taxon>Astrocoeniina</taxon>
        <taxon>Pocilloporidae</taxon>
        <taxon>Stylophora</taxon>
    </lineage>
</organism>
<keyword evidence="3" id="KW-1185">Reference proteome</keyword>
<evidence type="ECO:0000313" key="2">
    <source>
        <dbReference type="EMBL" id="PFX32930.1"/>
    </source>
</evidence>
<dbReference type="EMBL" id="LSMT01000017">
    <property type="protein sequence ID" value="PFX32930.1"/>
    <property type="molecule type" value="Genomic_DNA"/>
</dbReference>
<feature type="non-terminal residue" evidence="2">
    <location>
        <position position="85"/>
    </location>
</feature>
<sequence>MEEDSGERDEGKQLDMGSPGTTSTRQKRMALFGRGLMCFTTRRELNKQILSSGKDGKKQNLGGGNKDEDAKNLKRNGWMRTFPIK</sequence>
<comment type="caution">
    <text evidence="2">The sequence shown here is derived from an EMBL/GenBank/DDBJ whole genome shotgun (WGS) entry which is preliminary data.</text>
</comment>
<evidence type="ECO:0000313" key="3">
    <source>
        <dbReference type="Proteomes" id="UP000225706"/>
    </source>
</evidence>
<accession>A0A2B4SVM6</accession>
<name>A0A2B4SVM6_STYPI</name>
<dbReference type="AlphaFoldDB" id="A0A2B4SVM6"/>
<feature type="region of interest" description="Disordered" evidence="1">
    <location>
        <begin position="49"/>
        <end position="85"/>
    </location>
</feature>
<feature type="region of interest" description="Disordered" evidence="1">
    <location>
        <begin position="1"/>
        <end position="27"/>
    </location>
</feature>